<dbReference type="KEGG" id="esu:EUS_26370"/>
<gene>
    <name evidence="1" type="ORF">EUS_26370</name>
</gene>
<dbReference type="BioCyc" id="ESIR657319:G136K-2235-MONOMER"/>
<reference evidence="1 2" key="1">
    <citation type="submission" date="2010-03" db="EMBL/GenBank/DDBJ databases">
        <title>The genome sequence of Eubacterium siraeum 70/3.</title>
        <authorList>
            <consortium name="metaHIT consortium -- http://www.metahit.eu/"/>
            <person name="Pajon A."/>
            <person name="Turner K."/>
            <person name="Parkhill J."/>
            <person name="Duncan S."/>
            <person name="Flint H."/>
        </authorList>
    </citation>
    <scope>NUCLEOTIDE SEQUENCE [LARGE SCALE GENOMIC DNA]</scope>
    <source>
        <strain evidence="1 2">70/3</strain>
    </source>
</reference>
<evidence type="ECO:0000313" key="1">
    <source>
        <dbReference type="EMBL" id="CBK97575.1"/>
    </source>
</evidence>
<organism evidence="1 2">
    <name type="scientific">[Eubacterium] siraeum 70/3</name>
    <dbReference type="NCBI Taxonomy" id="657319"/>
    <lineage>
        <taxon>Bacteria</taxon>
        <taxon>Bacillati</taxon>
        <taxon>Bacillota</taxon>
        <taxon>Clostridia</taxon>
        <taxon>Eubacteriales</taxon>
        <taxon>Oscillospiraceae</taxon>
        <taxon>Oscillospiraceae incertae sedis</taxon>
    </lineage>
</organism>
<name>D4JWV6_9FIRM</name>
<evidence type="ECO:0000313" key="2">
    <source>
        <dbReference type="Proteomes" id="UP000008803"/>
    </source>
</evidence>
<accession>D4JWV6</accession>
<sequence length="199" mass="22965">MANNNGYVIASLTPGWIKKRVPDNYADDVLKDLIMFYVINTPCDDLSSSGIKLTEYGWGKDVWKNDRLKNYLFSIAGLERNSSFAVASKTDEMKAICEKTSLKKDFHKNRGKERIAIYKGRYNEFLSICYHIRNAFAHGRLAMYGYKNGSDIVFALEDGVKKKGKFEVRSRMILKKSTLKKWMEILKSGRYPDMKDTKK</sequence>
<dbReference type="EMBL" id="FP929044">
    <property type="protein sequence ID" value="CBK97575.1"/>
    <property type="molecule type" value="Genomic_DNA"/>
</dbReference>
<dbReference type="Proteomes" id="UP000008803">
    <property type="component" value="Chromosome"/>
</dbReference>
<proteinExistence type="predicted"/>
<dbReference type="HOGENOM" id="CLU_1370383_0_0_9"/>
<protein>
    <recommendedName>
        <fullName evidence="3">pEK499-p136 HEPN domain-containing protein</fullName>
    </recommendedName>
</protein>
<dbReference type="AlphaFoldDB" id="D4JWV6"/>
<reference evidence="1 2" key="2">
    <citation type="submission" date="2010-03" db="EMBL/GenBank/DDBJ databases">
        <authorList>
            <person name="Pajon A."/>
        </authorList>
    </citation>
    <scope>NUCLEOTIDE SEQUENCE [LARGE SCALE GENOMIC DNA]</scope>
    <source>
        <strain evidence="1 2">70/3</strain>
    </source>
</reference>
<evidence type="ECO:0008006" key="3">
    <source>
        <dbReference type="Google" id="ProtNLM"/>
    </source>
</evidence>